<feature type="compositionally biased region" description="Polar residues" evidence="1">
    <location>
        <begin position="880"/>
        <end position="891"/>
    </location>
</feature>
<protein>
    <submittedName>
        <fullName evidence="3">Uncharacterized protein</fullName>
    </submittedName>
</protein>
<feature type="compositionally biased region" description="Basic and acidic residues" evidence="1">
    <location>
        <begin position="847"/>
        <end position="858"/>
    </location>
</feature>
<feature type="compositionally biased region" description="Polar residues" evidence="1">
    <location>
        <begin position="335"/>
        <end position="359"/>
    </location>
</feature>
<dbReference type="AlphaFoldDB" id="A0AAD3TWD4"/>
<dbReference type="Proteomes" id="UP001222932">
    <property type="component" value="Unassembled WGS sequence"/>
</dbReference>
<keyword evidence="2" id="KW-0472">Membrane</keyword>
<feature type="compositionally biased region" description="Polar residues" evidence="1">
    <location>
        <begin position="607"/>
        <end position="617"/>
    </location>
</feature>
<proteinExistence type="predicted"/>
<feature type="region of interest" description="Disordered" evidence="1">
    <location>
        <begin position="286"/>
        <end position="366"/>
    </location>
</feature>
<keyword evidence="2" id="KW-1133">Transmembrane helix</keyword>
<evidence type="ECO:0000256" key="2">
    <source>
        <dbReference type="SAM" id="Phobius"/>
    </source>
</evidence>
<feature type="compositionally biased region" description="Basic and acidic residues" evidence="1">
    <location>
        <begin position="904"/>
        <end position="920"/>
    </location>
</feature>
<keyword evidence="4" id="KW-1185">Reference proteome</keyword>
<feature type="compositionally biased region" description="Basic and acidic residues" evidence="1">
    <location>
        <begin position="633"/>
        <end position="644"/>
    </location>
</feature>
<reference evidence="3" key="1">
    <citation type="journal article" date="2023" name="BMC Genomics">
        <title>Chromosome-level genome assemblies of Cutaneotrichosporon spp. (Trichosporonales, Basidiomycota) reveal imbalanced evolution between nucleotide sequences and chromosome synteny.</title>
        <authorList>
            <person name="Kobayashi Y."/>
            <person name="Kayamori A."/>
            <person name="Aoki K."/>
            <person name="Shiwa Y."/>
            <person name="Matsutani M."/>
            <person name="Fujita N."/>
            <person name="Sugita T."/>
            <person name="Iwasaki W."/>
            <person name="Tanaka N."/>
            <person name="Takashima M."/>
        </authorList>
    </citation>
    <scope>NUCLEOTIDE SEQUENCE</scope>
    <source>
        <strain evidence="3">HIS016</strain>
    </source>
</reference>
<feature type="region of interest" description="Disordered" evidence="1">
    <location>
        <begin position="383"/>
        <end position="540"/>
    </location>
</feature>
<feature type="transmembrane region" description="Helical" evidence="2">
    <location>
        <begin position="113"/>
        <end position="137"/>
    </location>
</feature>
<reference evidence="3" key="2">
    <citation type="submission" date="2023-06" db="EMBL/GenBank/DDBJ databases">
        <authorList>
            <person name="Kobayashi Y."/>
            <person name="Kayamori A."/>
            <person name="Aoki K."/>
            <person name="Shiwa Y."/>
            <person name="Fujita N."/>
            <person name="Sugita T."/>
            <person name="Iwasaki W."/>
            <person name="Tanaka N."/>
            <person name="Takashima M."/>
        </authorList>
    </citation>
    <scope>NUCLEOTIDE SEQUENCE</scope>
    <source>
        <strain evidence="3">HIS016</strain>
    </source>
</reference>
<feature type="compositionally biased region" description="Low complexity" evidence="1">
    <location>
        <begin position="406"/>
        <end position="419"/>
    </location>
</feature>
<feature type="compositionally biased region" description="Low complexity" evidence="1">
    <location>
        <begin position="87"/>
        <end position="101"/>
    </location>
</feature>
<comment type="caution">
    <text evidence="3">The sequence shown here is derived from an EMBL/GenBank/DDBJ whole genome shotgun (WGS) entry which is preliminary data.</text>
</comment>
<organism evidence="3 4">
    <name type="scientific">Cutaneotrichosporon spelunceum</name>
    <dbReference type="NCBI Taxonomy" id="1672016"/>
    <lineage>
        <taxon>Eukaryota</taxon>
        <taxon>Fungi</taxon>
        <taxon>Dikarya</taxon>
        <taxon>Basidiomycota</taxon>
        <taxon>Agaricomycotina</taxon>
        <taxon>Tremellomycetes</taxon>
        <taxon>Trichosporonales</taxon>
        <taxon>Trichosporonaceae</taxon>
        <taxon>Cutaneotrichosporon</taxon>
    </lineage>
</organism>
<accession>A0AAD3TWD4</accession>
<evidence type="ECO:0000256" key="1">
    <source>
        <dbReference type="SAM" id="MobiDB-lite"/>
    </source>
</evidence>
<evidence type="ECO:0000313" key="4">
    <source>
        <dbReference type="Proteomes" id="UP001222932"/>
    </source>
</evidence>
<feature type="compositionally biased region" description="Low complexity" evidence="1">
    <location>
        <begin position="427"/>
        <end position="436"/>
    </location>
</feature>
<name>A0AAD3TWD4_9TREE</name>
<feature type="region of interest" description="Disordered" evidence="1">
    <location>
        <begin position="161"/>
        <end position="182"/>
    </location>
</feature>
<feature type="compositionally biased region" description="Polar residues" evidence="1">
    <location>
        <begin position="756"/>
        <end position="773"/>
    </location>
</feature>
<feature type="transmembrane region" description="Helical" evidence="2">
    <location>
        <begin position="258"/>
        <end position="279"/>
    </location>
</feature>
<feature type="compositionally biased region" description="Polar residues" evidence="1">
    <location>
        <begin position="828"/>
        <end position="844"/>
    </location>
</feature>
<dbReference type="EMBL" id="BTCM01000005">
    <property type="protein sequence ID" value="GMK58155.1"/>
    <property type="molecule type" value="Genomic_DNA"/>
</dbReference>
<feature type="region of interest" description="Disordered" evidence="1">
    <location>
        <begin position="588"/>
        <end position="671"/>
    </location>
</feature>
<gene>
    <name evidence="3" type="ORF">CspeluHIS016_0501870</name>
</gene>
<keyword evidence="2" id="KW-0812">Transmembrane</keyword>
<evidence type="ECO:0000313" key="3">
    <source>
        <dbReference type="EMBL" id="GMK58155.1"/>
    </source>
</evidence>
<feature type="region of interest" description="Disordered" evidence="1">
    <location>
        <begin position="684"/>
        <end position="922"/>
    </location>
</feature>
<sequence length="933" mass="96455">MRARQLWCAVVGCPDKQKRQSFTPDGQELPEWLSWSQFVTVQDGQPVTTGIVVNLPLAYYGPSIPLGQGWSYGGSVSPTATADESTEPTASGSASATSGPRPSVPGVSLGSNLAVILPSILVPFAVLAAILLLVFCLRRKRKERQEKRTAAYREYHRSAPEWEPVPTTNLPEKPVGPSGSGGTAAGVGLGMGAGVAAVHGAEVLAAGGRASDDASSLSSFGDERSSLLNRGSARGSVRASGNSMAASRDGSYAESSSGLAGVGTAMGTAAVAVGGMGILRSLGLGKRPRVESRTNVDEQEQDEATRKVSANTMERMIGLVRPSRASKRSSATSRGPSGSEGTHNTSVDPKRSSGGTSTGAYVPVPDDELFYAPRPIMNRSADSEEVYYSAPSRNSAEEHDPGTVGTAGSNSSRSSGGHSARSKDSKSSSSKSSRGFRGAGGRVHSTIQEEGALGGPPTAAVAGGDLGLPDTPTSASFSVYDSAGSGSVSKDGQDLSEFGTRGGGGTGGRLAVPPGSSGGRYSERNSSVGTFGTPFEHDSHNRASAELLSSGGRTWLSEPAPVAAGAAAGATAAAAATVAIPWGAAKRWAGSAMPSPDSPRSGHGVASTDSTDITPRVSQVPVGLVPIQMQRSTEQHPTEQRQVEQRPLTSPPSASRGFRSGHRNSGSQEMMAAAAVALAEYQRSSSHQRAASHQFLDRTPSPVKLPRSASTSHALLAPMPGLNRSAPGPIKRPMPLAATAAVGGDMMLSPFGPPKSQGSGSNSHPSTGTSLPSAQGVVVPAPPDATVAQRSTESLAEHRHSGTSASADGSRGRSPRSTSYDDFGLQQGAASRSEPTLLLNSPPVSASEDRFAHRRDGESSSSGIGSGWEHVEMVQRLGQEWNSGSETSQRYSRFEPAQEGEPSPFDRVEPVTPERARRGEFASPRKLIQRLWR</sequence>
<feature type="region of interest" description="Disordered" evidence="1">
    <location>
        <begin position="76"/>
        <end position="103"/>
    </location>
</feature>
<feature type="region of interest" description="Disordered" evidence="1">
    <location>
        <begin position="211"/>
        <end position="260"/>
    </location>
</feature>
<feature type="compositionally biased region" description="Polar residues" evidence="1">
    <location>
        <begin position="471"/>
        <end position="490"/>
    </location>
</feature>